<dbReference type="Proteomes" id="UP001341840">
    <property type="component" value="Unassembled WGS sequence"/>
</dbReference>
<gene>
    <name evidence="2" type="ORF">PIB30_072642</name>
</gene>
<evidence type="ECO:0000313" key="2">
    <source>
        <dbReference type="EMBL" id="MED6199089.1"/>
    </source>
</evidence>
<name>A0ABU6XPU9_9FABA</name>
<evidence type="ECO:0000313" key="3">
    <source>
        <dbReference type="Proteomes" id="UP001341840"/>
    </source>
</evidence>
<dbReference type="EMBL" id="JASCZI010212313">
    <property type="protein sequence ID" value="MED6199089.1"/>
    <property type="molecule type" value="Genomic_DNA"/>
</dbReference>
<keyword evidence="3" id="KW-1185">Reference proteome</keyword>
<feature type="region of interest" description="Disordered" evidence="1">
    <location>
        <begin position="43"/>
        <end position="99"/>
    </location>
</feature>
<sequence length="128" mass="14461">EEGVVYTDHFGDERRRDQQPEFQQEELDLNATANDVIGVNEANVDSGDVQNGRPHPPVVNPGGRRIPNAIDKIGSGDNSRNQEQHRSQTSRPFGGIGPNEFHIAQDLRHRIQSMEQEVRELRKENAEL</sequence>
<feature type="compositionally biased region" description="Basic and acidic residues" evidence="1">
    <location>
        <begin position="9"/>
        <end position="19"/>
    </location>
</feature>
<proteinExistence type="predicted"/>
<feature type="region of interest" description="Disordered" evidence="1">
    <location>
        <begin position="1"/>
        <end position="21"/>
    </location>
</feature>
<evidence type="ECO:0000256" key="1">
    <source>
        <dbReference type="SAM" id="MobiDB-lite"/>
    </source>
</evidence>
<accession>A0ABU6XPU9</accession>
<feature type="non-terminal residue" evidence="2">
    <location>
        <position position="1"/>
    </location>
</feature>
<protein>
    <submittedName>
        <fullName evidence="2">Uncharacterized protein</fullName>
    </submittedName>
</protein>
<organism evidence="2 3">
    <name type="scientific">Stylosanthes scabra</name>
    <dbReference type="NCBI Taxonomy" id="79078"/>
    <lineage>
        <taxon>Eukaryota</taxon>
        <taxon>Viridiplantae</taxon>
        <taxon>Streptophyta</taxon>
        <taxon>Embryophyta</taxon>
        <taxon>Tracheophyta</taxon>
        <taxon>Spermatophyta</taxon>
        <taxon>Magnoliopsida</taxon>
        <taxon>eudicotyledons</taxon>
        <taxon>Gunneridae</taxon>
        <taxon>Pentapetalae</taxon>
        <taxon>rosids</taxon>
        <taxon>fabids</taxon>
        <taxon>Fabales</taxon>
        <taxon>Fabaceae</taxon>
        <taxon>Papilionoideae</taxon>
        <taxon>50 kb inversion clade</taxon>
        <taxon>dalbergioids sensu lato</taxon>
        <taxon>Dalbergieae</taxon>
        <taxon>Pterocarpus clade</taxon>
        <taxon>Stylosanthes</taxon>
    </lineage>
</organism>
<comment type="caution">
    <text evidence="2">The sequence shown here is derived from an EMBL/GenBank/DDBJ whole genome shotgun (WGS) entry which is preliminary data.</text>
</comment>
<reference evidence="2 3" key="1">
    <citation type="journal article" date="2023" name="Plants (Basel)">
        <title>Bridging the Gap: Combining Genomics and Transcriptomics Approaches to Understand Stylosanthes scabra, an Orphan Legume from the Brazilian Caatinga.</title>
        <authorList>
            <person name="Ferreira-Neto J.R.C."/>
            <person name="da Silva M.D."/>
            <person name="Binneck E."/>
            <person name="de Melo N.F."/>
            <person name="da Silva R.H."/>
            <person name="de Melo A.L.T.M."/>
            <person name="Pandolfi V."/>
            <person name="Bustamante F.O."/>
            <person name="Brasileiro-Vidal A.C."/>
            <person name="Benko-Iseppon A.M."/>
        </authorList>
    </citation>
    <scope>NUCLEOTIDE SEQUENCE [LARGE SCALE GENOMIC DNA]</scope>
    <source>
        <tissue evidence="2">Leaves</tissue>
    </source>
</reference>